<feature type="region of interest" description="Disordered" evidence="1">
    <location>
        <begin position="39"/>
        <end position="60"/>
    </location>
</feature>
<gene>
    <name evidence="2" type="ORF">HCJ94_19685</name>
</gene>
<evidence type="ECO:0000313" key="3">
    <source>
        <dbReference type="Proteomes" id="UP000783871"/>
    </source>
</evidence>
<comment type="caution">
    <text evidence="2">The sequence shown here is derived from an EMBL/GenBank/DDBJ whole genome shotgun (WGS) entry which is preliminary data.</text>
</comment>
<proteinExistence type="predicted"/>
<evidence type="ECO:0000256" key="1">
    <source>
        <dbReference type="SAM" id="MobiDB-lite"/>
    </source>
</evidence>
<keyword evidence="3" id="KW-1185">Reference proteome</keyword>
<dbReference type="EMBL" id="JAATEO010000021">
    <property type="protein sequence ID" value="NJP34145.1"/>
    <property type="molecule type" value="Genomic_DNA"/>
</dbReference>
<name>A0ABX0ZE94_9ACTN</name>
<protein>
    <submittedName>
        <fullName evidence="2">Uncharacterized protein</fullName>
    </submittedName>
</protein>
<organism evidence="2 3">
    <name type="scientific">Micromonospora thermarum</name>
    <dbReference type="NCBI Taxonomy" id="2720024"/>
    <lineage>
        <taxon>Bacteria</taxon>
        <taxon>Bacillati</taxon>
        <taxon>Actinomycetota</taxon>
        <taxon>Actinomycetes</taxon>
        <taxon>Micromonosporales</taxon>
        <taxon>Micromonosporaceae</taxon>
        <taxon>Micromonospora</taxon>
    </lineage>
</organism>
<reference evidence="2 3" key="1">
    <citation type="submission" date="2020-03" db="EMBL/GenBank/DDBJ databases">
        <title>WGS of actinomycetes isolated from Thailand.</title>
        <authorList>
            <person name="Thawai C."/>
        </authorList>
    </citation>
    <scope>NUCLEOTIDE SEQUENCE [LARGE SCALE GENOMIC DNA]</scope>
    <source>
        <strain evidence="2 3">HSS6-12</strain>
    </source>
</reference>
<sequence length="115" mass="11898">MTTTPTATAAGTAVRFTNSQRAALIVCAPTRITPGALAHRPSRTVLGTDAEGNPSSGGRLVFTTDRSWITTPACRPDPDPADPHAGRGWCEVTAAWADHCGALACPACFPPERAA</sequence>
<evidence type="ECO:0000313" key="2">
    <source>
        <dbReference type="EMBL" id="NJP34145.1"/>
    </source>
</evidence>
<accession>A0ABX0ZE94</accession>
<dbReference type="Proteomes" id="UP000783871">
    <property type="component" value="Unassembled WGS sequence"/>
</dbReference>
<dbReference type="RefSeq" id="WP_168002501.1">
    <property type="nucleotide sequence ID" value="NZ_JAATEO010000021.1"/>
</dbReference>